<evidence type="ECO:0000259" key="1">
    <source>
        <dbReference type="Pfam" id="PF13679"/>
    </source>
</evidence>
<accession>A0ABY6N285</accession>
<sequence length="400" mass="46051">MQKTFGQLNQLLINYADIWRVSPFSTPKPLWLDQYPALQEWLLTLTEDEVDRLQGDDSLLCQQIAPYFPVAQDIRSLIQFPFCESKKSIARSYAWQRDVPGRKAEQIEAFAAATGEVSNPLIEWCSGKLHLGRYLAEQFNVPVLGLEINNSLVQQANQLAQRMNSDARVEQCDVLSEGAVSRLNDQHHAIALHACGGLHVSLLEGCVEQRVKRITFAPCCYHRFNQRAIYQPMSVIAKNSALTLDGDDLRSAVRQSNTAAERERVKRKKLQRWRLGFDLLQRDVRAVDEYLPVPSLSVKLLDGTFRDFCLHVADIKGLTISKDLDFEEYEVSGEKRFYEYSRYELVRMTFRRALECWLVLDRVMYLEEHGYRCSISQFCDAALTPRNVLIDAFRHGENKH</sequence>
<protein>
    <submittedName>
        <fullName evidence="2">SAM-dependent methyltransferase</fullName>
    </submittedName>
</protein>
<dbReference type="InterPro" id="IPR029063">
    <property type="entry name" value="SAM-dependent_MTases_sf"/>
</dbReference>
<dbReference type="RefSeq" id="WP_265047678.1">
    <property type="nucleotide sequence ID" value="NZ_CP100390.1"/>
</dbReference>
<keyword evidence="2" id="KW-0489">Methyltransferase</keyword>
<keyword evidence="3" id="KW-1185">Reference proteome</keyword>
<name>A0ABY6N285_9ALTE</name>
<evidence type="ECO:0000313" key="3">
    <source>
        <dbReference type="Proteomes" id="UP001163739"/>
    </source>
</evidence>
<dbReference type="Pfam" id="PF13679">
    <property type="entry name" value="Methyltransf_32"/>
    <property type="match status" value="1"/>
</dbReference>
<dbReference type="PANTHER" id="PTHR13369:SF0">
    <property type="entry name" value="GLUTATHIONE S-TRANSFERASE C-TERMINAL DOMAIN-CONTAINING PROTEIN"/>
    <property type="match status" value="1"/>
</dbReference>
<gene>
    <name evidence="2" type="ORF">NKI27_00165</name>
</gene>
<dbReference type="InterPro" id="IPR025714">
    <property type="entry name" value="Methyltranfer_dom"/>
</dbReference>
<reference evidence="2" key="1">
    <citation type="submission" date="2022-06" db="EMBL/GenBank/DDBJ databases">
        <title>Alkalimarinus sp. nov., isolated from gut of a Alitta virens.</title>
        <authorList>
            <person name="Yang A.I."/>
            <person name="Shin N.-R."/>
        </authorList>
    </citation>
    <scope>NUCLEOTIDE SEQUENCE</scope>
    <source>
        <strain evidence="2">A2M4</strain>
    </source>
</reference>
<dbReference type="SUPFAM" id="SSF53335">
    <property type="entry name" value="S-adenosyl-L-methionine-dependent methyltransferases"/>
    <property type="match status" value="1"/>
</dbReference>
<evidence type="ECO:0000313" key="2">
    <source>
        <dbReference type="EMBL" id="UZE96194.1"/>
    </source>
</evidence>
<dbReference type="PANTHER" id="PTHR13369">
    <property type="match status" value="1"/>
</dbReference>
<dbReference type="GO" id="GO:0032259">
    <property type="term" value="P:methylation"/>
    <property type="evidence" value="ECO:0007669"/>
    <property type="project" value="UniProtKB-KW"/>
</dbReference>
<dbReference type="Proteomes" id="UP001163739">
    <property type="component" value="Chromosome"/>
</dbReference>
<dbReference type="EMBL" id="CP100390">
    <property type="protein sequence ID" value="UZE96194.1"/>
    <property type="molecule type" value="Genomic_DNA"/>
</dbReference>
<proteinExistence type="predicted"/>
<dbReference type="GO" id="GO:0008168">
    <property type="term" value="F:methyltransferase activity"/>
    <property type="evidence" value="ECO:0007669"/>
    <property type="project" value="UniProtKB-KW"/>
</dbReference>
<feature type="domain" description="Methyltransferase" evidence="1">
    <location>
        <begin position="115"/>
        <end position="226"/>
    </location>
</feature>
<organism evidence="2 3">
    <name type="scientific">Alkalimarinus alittae</name>
    <dbReference type="NCBI Taxonomy" id="2961619"/>
    <lineage>
        <taxon>Bacteria</taxon>
        <taxon>Pseudomonadati</taxon>
        <taxon>Pseudomonadota</taxon>
        <taxon>Gammaproteobacteria</taxon>
        <taxon>Alteromonadales</taxon>
        <taxon>Alteromonadaceae</taxon>
        <taxon>Alkalimarinus</taxon>
    </lineage>
</organism>
<keyword evidence="2" id="KW-0808">Transferase</keyword>